<dbReference type="InterPro" id="IPR051544">
    <property type="entry name" value="TPS_OM_transporter"/>
</dbReference>
<dbReference type="InterPro" id="IPR005565">
    <property type="entry name" value="Hemolysn_activator_HlyB_C"/>
</dbReference>
<dbReference type="EMBL" id="JABBJH010000043">
    <property type="protein sequence ID" value="NMK40098.1"/>
    <property type="molecule type" value="Genomic_DNA"/>
</dbReference>
<feature type="domain" description="Haemolysin activator HlyB C-terminal" evidence="1">
    <location>
        <begin position="19"/>
        <end position="334"/>
    </location>
</feature>
<organism evidence="2 3">
    <name type="scientific">Megasphaera elsdenii</name>
    <dbReference type="NCBI Taxonomy" id="907"/>
    <lineage>
        <taxon>Bacteria</taxon>
        <taxon>Bacillati</taxon>
        <taxon>Bacillota</taxon>
        <taxon>Negativicutes</taxon>
        <taxon>Veillonellales</taxon>
        <taxon>Veillonellaceae</taxon>
        <taxon>Megasphaera</taxon>
    </lineage>
</organism>
<evidence type="ECO:0000313" key="2">
    <source>
        <dbReference type="EMBL" id="NMK40098.1"/>
    </source>
</evidence>
<dbReference type="GO" id="GO:0046819">
    <property type="term" value="P:protein secretion by the type V secretion system"/>
    <property type="evidence" value="ECO:0007669"/>
    <property type="project" value="TreeGrafter"/>
</dbReference>
<accession>A0A848ETT4</accession>
<name>A0A848ETT4_MEGEL</name>
<dbReference type="GO" id="GO:0008320">
    <property type="term" value="F:protein transmembrane transporter activity"/>
    <property type="evidence" value="ECO:0007669"/>
    <property type="project" value="TreeGrafter"/>
</dbReference>
<dbReference type="Proteomes" id="UP000536773">
    <property type="component" value="Unassembled WGS sequence"/>
</dbReference>
<dbReference type="GO" id="GO:0098046">
    <property type="term" value="C:type V protein secretion system complex"/>
    <property type="evidence" value="ECO:0007669"/>
    <property type="project" value="TreeGrafter"/>
</dbReference>
<dbReference type="Pfam" id="PF03865">
    <property type="entry name" value="ShlB"/>
    <property type="match status" value="1"/>
</dbReference>
<dbReference type="Gene3D" id="2.40.160.50">
    <property type="entry name" value="membrane protein fhac: a member of the omp85/tpsb transporter family"/>
    <property type="match status" value="1"/>
</dbReference>
<reference evidence="2 3" key="1">
    <citation type="submission" date="2020-04" db="EMBL/GenBank/DDBJ databases">
        <authorList>
            <person name="Hitch T.C.A."/>
            <person name="Wylensek D."/>
            <person name="Clavel T."/>
        </authorList>
    </citation>
    <scope>NUCLEOTIDE SEQUENCE [LARGE SCALE GENOMIC DNA]</scope>
    <source>
        <strain evidence="2 3">WCA-386-APC-2A</strain>
    </source>
</reference>
<evidence type="ECO:0000313" key="3">
    <source>
        <dbReference type="Proteomes" id="UP000536773"/>
    </source>
</evidence>
<comment type="caution">
    <text evidence="2">The sequence shown here is derived from an EMBL/GenBank/DDBJ whole genome shotgun (WGS) entry which is preliminary data.</text>
</comment>
<dbReference type="RefSeq" id="WP_169014097.1">
    <property type="nucleotide sequence ID" value="NZ_JABBJH010000043.1"/>
</dbReference>
<proteinExistence type="predicted"/>
<dbReference type="PANTHER" id="PTHR34597">
    <property type="entry name" value="SLR1661 PROTEIN"/>
    <property type="match status" value="1"/>
</dbReference>
<gene>
    <name evidence="2" type="ORF">HG933_12150</name>
</gene>
<feature type="non-terminal residue" evidence="2">
    <location>
        <position position="1"/>
    </location>
</feature>
<dbReference type="PANTHER" id="PTHR34597:SF3">
    <property type="entry name" value="OUTER MEMBRANE TRANSPORTER CDIB"/>
    <property type="match status" value="1"/>
</dbReference>
<dbReference type="AlphaFoldDB" id="A0A848ETT4"/>
<evidence type="ECO:0000259" key="1">
    <source>
        <dbReference type="Pfam" id="PF03865"/>
    </source>
</evidence>
<protein>
    <submittedName>
        <fullName evidence="2">ShlB/FhaC/HecB family hemolysin secretion/activation protein</fullName>
    </submittedName>
</protein>
<sequence length="371" mass="42109">KKLSSQDVSLRLIPAETPGQSDIELTIHRTTPVHGILSLDDSGLTDTGRWQLSADIGIDNPFYGNDYLQIDLNGDVMADGYERGTRGQQIYYRIPYGKETFSISYSHYTYHQTVYSTPYDFLSRGKSDISSFSWDHLISRNQHRKTSFDVQVRKRNSHYFINDLEIPVQTLHTTALEAGLSQQVYCGADMWYGRIGHRMGVGWFGAMPENPYDDGPKTRYHMWLLDVDYRHPFMMGHRQAVYTSSFHGQWTAGGDRLYGVDMISMGNRYTVRGFDGEMTLMAESGWYWRNELASEVAQLHSQVYVGLDVGAVYGPAVEDLLGHTLVGTVFGLRGDFPSGISYDAFIGCPLYKPDGYHTDRVTTGLTLSWRF</sequence>